<name>A0A4Z1DZZ8_9MICO</name>
<feature type="transmembrane region" description="Helical" evidence="2">
    <location>
        <begin position="203"/>
        <end position="220"/>
    </location>
</feature>
<feature type="transmembrane region" description="Helical" evidence="2">
    <location>
        <begin position="316"/>
        <end position="338"/>
    </location>
</feature>
<protein>
    <recommendedName>
        <fullName evidence="5">Carotenoid biosynthesis protein</fullName>
    </recommendedName>
</protein>
<organism evidence="3 4">
    <name type="scientific">Serinibacter arcticus</name>
    <dbReference type="NCBI Taxonomy" id="1655435"/>
    <lineage>
        <taxon>Bacteria</taxon>
        <taxon>Bacillati</taxon>
        <taxon>Actinomycetota</taxon>
        <taxon>Actinomycetes</taxon>
        <taxon>Micrococcales</taxon>
        <taxon>Beutenbergiaceae</taxon>
        <taxon>Serinibacter</taxon>
    </lineage>
</organism>
<feature type="transmembrane region" description="Helical" evidence="2">
    <location>
        <begin position="290"/>
        <end position="310"/>
    </location>
</feature>
<feature type="region of interest" description="Disordered" evidence="1">
    <location>
        <begin position="49"/>
        <end position="68"/>
    </location>
</feature>
<dbReference type="AlphaFoldDB" id="A0A4Z1DZZ8"/>
<reference evidence="3 4" key="1">
    <citation type="submission" date="2018-11" db="EMBL/GenBank/DDBJ databases">
        <title>Complete genome sequencing of the Actinobacteria Serinibacter sp. K3-2.</title>
        <authorList>
            <person name="Rakitin A.L."/>
            <person name="Beletsky A.V."/>
            <person name="Mardanov A.V."/>
            <person name="Ravin N.V."/>
            <person name="Gromova A.S."/>
            <person name="Filippova S.N."/>
            <person name="Gal'Chenko V.F."/>
        </authorList>
    </citation>
    <scope>NUCLEOTIDE SEQUENCE [LARGE SCALE GENOMIC DNA]</scope>
    <source>
        <strain evidence="3 4">K3-2</strain>
    </source>
</reference>
<evidence type="ECO:0000313" key="4">
    <source>
        <dbReference type="Proteomes" id="UP000297318"/>
    </source>
</evidence>
<evidence type="ECO:0008006" key="5">
    <source>
        <dbReference type="Google" id="ProtNLM"/>
    </source>
</evidence>
<dbReference type="PANTHER" id="PTHR39419:SF1">
    <property type="entry name" value="SLL0814 PROTEIN"/>
    <property type="match status" value="1"/>
</dbReference>
<evidence type="ECO:0000313" key="3">
    <source>
        <dbReference type="EMBL" id="TGO03863.1"/>
    </source>
</evidence>
<dbReference type="InterPro" id="IPR007354">
    <property type="entry name" value="CruF-like"/>
</dbReference>
<feature type="transmembrane region" description="Helical" evidence="2">
    <location>
        <begin position="168"/>
        <end position="191"/>
    </location>
</feature>
<keyword evidence="2" id="KW-0812">Transmembrane</keyword>
<feature type="transmembrane region" description="Helical" evidence="2">
    <location>
        <begin position="250"/>
        <end position="269"/>
    </location>
</feature>
<dbReference type="EMBL" id="RHPJ01000005">
    <property type="protein sequence ID" value="TGO03863.1"/>
    <property type="molecule type" value="Genomic_DNA"/>
</dbReference>
<keyword evidence="4" id="KW-1185">Reference proteome</keyword>
<feature type="compositionally biased region" description="Polar residues" evidence="1">
    <location>
        <begin position="57"/>
        <end position="67"/>
    </location>
</feature>
<evidence type="ECO:0000256" key="2">
    <source>
        <dbReference type="SAM" id="Phobius"/>
    </source>
</evidence>
<feature type="transmembrane region" description="Helical" evidence="2">
    <location>
        <begin position="133"/>
        <end position="156"/>
    </location>
</feature>
<keyword evidence="2" id="KW-0472">Membrane</keyword>
<gene>
    <name evidence="3" type="ORF">SERN_2875</name>
</gene>
<dbReference type="PANTHER" id="PTHR39419">
    <property type="entry name" value="SLL0814 PROTEIN"/>
    <property type="match status" value="1"/>
</dbReference>
<accession>A0A4Z1DZZ8</accession>
<dbReference type="Pfam" id="PF04240">
    <property type="entry name" value="Caroten_synth"/>
    <property type="match status" value="1"/>
</dbReference>
<comment type="caution">
    <text evidence="3">The sequence shown here is derived from an EMBL/GenBank/DDBJ whole genome shotgun (WGS) entry which is preliminary data.</text>
</comment>
<feature type="transmembrane region" description="Helical" evidence="2">
    <location>
        <begin position="77"/>
        <end position="96"/>
    </location>
</feature>
<feature type="transmembrane region" description="Helical" evidence="2">
    <location>
        <begin position="6"/>
        <end position="26"/>
    </location>
</feature>
<proteinExistence type="predicted"/>
<dbReference type="RefSeq" id="WP_199241633.1">
    <property type="nucleotide sequence ID" value="NZ_RHPJ01000005.1"/>
</dbReference>
<evidence type="ECO:0000256" key="1">
    <source>
        <dbReference type="SAM" id="MobiDB-lite"/>
    </source>
</evidence>
<feature type="transmembrane region" description="Helical" evidence="2">
    <location>
        <begin position="102"/>
        <end position="121"/>
    </location>
</feature>
<keyword evidence="2" id="KW-1133">Transmembrane helix</keyword>
<dbReference type="Proteomes" id="UP000297318">
    <property type="component" value="Unassembled WGS sequence"/>
</dbReference>
<sequence>MSSGTTQVVSVVAGTVALGYLAYRGLSRLSRRRRDREGVLAAAPSPVEADAVDDTSGDGSAGSNPTGSDRRYPLRALAGRAAWVTFAGAVGVQMTFALNGGTIPLTVASVVLMAATAALHATSVGGWRFGVGMVGIVAVLTWVAEAVGIATGFPFGEYAYTGSLGPELAGVSLLVLLAWLTLAYPAFVVATRLVGEGGGLRRVGRIALAALALTAWDVFLDPQMVDAGNWGWANPEPSLPGTPGIPLTNYAGWFLTSAVIAALLDLWHGRARRLWDARDLGDPSRQRADAVPYAVYLWTFASCILGNLTFWARPSVAVAGGLVMGTVAVPLVAALATARRRRTREALSGTREVVSGDREVLSVDHGADLAGPGRS</sequence>